<dbReference type="InterPro" id="IPR015168">
    <property type="entry name" value="SsuA/THI5"/>
</dbReference>
<evidence type="ECO:0000256" key="10">
    <source>
        <dbReference type="ARBA" id="ARBA00033171"/>
    </source>
</evidence>
<evidence type="ECO:0000256" key="4">
    <source>
        <dbReference type="ARBA" id="ARBA00011738"/>
    </source>
</evidence>
<keyword evidence="9" id="KW-0408">Iron</keyword>
<proteinExistence type="inferred from homology"/>
<keyword evidence="6" id="KW-0479">Metal-binding</keyword>
<evidence type="ECO:0000256" key="1">
    <source>
        <dbReference type="ARBA" id="ARBA00003469"/>
    </source>
</evidence>
<dbReference type="Gene3D" id="3.40.190.10">
    <property type="entry name" value="Periplasmic binding protein-like II"/>
    <property type="match status" value="2"/>
</dbReference>
<protein>
    <recommendedName>
        <fullName evidence="10">Thiamine pyrimidine synthase</fullName>
    </recommendedName>
</protein>
<comment type="catalytic activity">
    <reaction evidence="11">
        <text>N(6)-(pyridoxal phosphate)-L-lysyl-[4-amino-5-hydroxymethyl-2-methylpyrimidine phosphate synthase] + L-histidyl-[4-amino-5-hydroxymethyl-2-methylpyrimidine phosphate synthase] + 2 Fe(3+) + 4 H2O = L-lysyl-[4-amino-5-hydroxymethyl-2-methylpyrimidine phosphate synthase] + (2S)-2-amino-5-hydroxy-4-oxopentanoyl-[4-amino-5-hydroxymethyl-2-methylpyrimidine phosphate synthase] + 4-amino-2-methyl-5-(phosphooxymethyl)pyrimidine + 3-oxopropanoate + 2 Fe(2+) + 2 H(+)</text>
        <dbReference type="Rhea" id="RHEA:65756"/>
        <dbReference type="Rhea" id="RHEA-COMP:16892"/>
        <dbReference type="Rhea" id="RHEA-COMP:16893"/>
        <dbReference type="Rhea" id="RHEA-COMP:16894"/>
        <dbReference type="Rhea" id="RHEA-COMP:16895"/>
        <dbReference type="ChEBI" id="CHEBI:15377"/>
        <dbReference type="ChEBI" id="CHEBI:15378"/>
        <dbReference type="ChEBI" id="CHEBI:29033"/>
        <dbReference type="ChEBI" id="CHEBI:29034"/>
        <dbReference type="ChEBI" id="CHEBI:29969"/>
        <dbReference type="ChEBI" id="CHEBI:29979"/>
        <dbReference type="ChEBI" id="CHEBI:33190"/>
        <dbReference type="ChEBI" id="CHEBI:58354"/>
        <dbReference type="ChEBI" id="CHEBI:143915"/>
        <dbReference type="ChEBI" id="CHEBI:157692"/>
    </reaction>
    <physiologicalReaction direction="left-to-right" evidence="11">
        <dbReference type="Rhea" id="RHEA:65757"/>
    </physiologicalReaction>
</comment>
<keyword evidence="5" id="KW-0808">Transferase</keyword>
<evidence type="ECO:0000256" key="6">
    <source>
        <dbReference type="ARBA" id="ARBA00022723"/>
    </source>
</evidence>
<feature type="chain" id="PRO_5040769627" description="Thiamine pyrimidine synthase" evidence="12">
    <location>
        <begin position="24"/>
        <end position="391"/>
    </location>
</feature>
<accession>A0A9X1LXR1</accession>
<keyword evidence="15" id="KW-1185">Reference proteome</keyword>
<evidence type="ECO:0000256" key="3">
    <source>
        <dbReference type="ARBA" id="ARBA00009406"/>
    </source>
</evidence>
<dbReference type="GO" id="GO:0016740">
    <property type="term" value="F:transferase activity"/>
    <property type="evidence" value="ECO:0007669"/>
    <property type="project" value="UniProtKB-KW"/>
</dbReference>
<comment type="pathway">
    <text evidence="2">Cofactor biosynthesis; thiamine diphosphate biosynthesis.</text>
</comment>
<dbReference type="SUPFAM" id="SSF53850">
    <property type="entry name" value="Periplasmic binding protein-like II"/>
    <property type="match status" value="1"/>
</dbReference>
<evidence type="ECO:0000313" key="15">
    <source>
        <dbReference type="Proteomes" id="UP001139354"/>
    </source>
</evidence>
<evidence type="ECO:0000256" key="11">
    <source>
        <dbReference type="ARBA" id="ARBA00048179"/>
    </source>
</evidence>
<dbReference type="InterPro" id="IPR027939">
    <property type="entry name" value="NMT1/THI5"/>
</dbReference>
<dbReference type="PROSITE" id="PS51257">
    <property type="entry name" value="PROKAR_LIPOPROTEIN"/>
    <property type="match status" value="1"/>
</dbReference>
<dbReference type="PANTHER" id="PTHR31528">
    <property type="entry name" value="4-AMINO-5-HYDROXYMETHYL-2-METHYLPYRIMIDINE PHOSPHATE SYNTHASE THI11-RELATED"/>
    <property type="match status" value="1"/>
</dbReference>
<dbReference type="GO" id="GO:0009228">
    <property type="term" value="P:thiamine biosynthetic process"/>
    <property type="evidence" value="ECO:0007669"/>
    <property type="project" value="UniProtKB-KW"/>
</dbReference>
<dbReference type="GO" id="GO:0046872">
    <property type="term" value="F:metal ion binding"/>
    <property type="evidence" value="ECO:0007669"/>
    <property type="project" value="UniProtKB-KW"/>
</dbReference>
<comment type="similarity">
    <text evidence="3">Belongs to the NMT1/THI5 family.</text>
</comment>
<feature type="signal peptide" evidence="12">
    <location>
        <begin position="1"/>
        <end position="23"/>
    </location>
</feature>
<name>A0A9X1LXR1_9MICO</name>
<evidence type="ECO:0000313" key="14">
    <source>
        <dbReference type="EMBL" id="MCC2033651.1"/>
    </source>
</evidence>
<dbReference type="Pfam" id="PF09084">
    <property type="entry name" value="NMT1"/>
    <property type="match status" value="1"/>
</dbReference>
<gene>
    <name evidence="14" type="ORF">KEC57_15815</name>
</gene>
<keyword evidence="7" id="KW-0663">Pyridoxal phosphate</keyword>
<sequence length="391" mass="42011">MRHSTRRGLAAASVATVAALALAGCSGSADPDTSDGGGEDFEPLSSITLQLQWLPQAQFAGYYVALDQGYFEEEGFDEVEIVPSGGDIVPQDALVAGDADFAIAWVPKVLGTLEASGVELTDIAQVFQESGTLQVSWKGDGIESVADFEGKRIGSWGFGNEWEIFAAMAAEDLDAGTVSITTQDFSMNALLDRDVDAAQAMTYNEWAQILEVVNPETGELYQPEDFDVISYEETEGAMLQDAIWADTQRLADDPAYADAAVRFLKAVTKGWIFARDNPEEAATIVYDIASNAEAAFPVGPTHQLWQMNEVNKLIWTGADFGLIDEGAWNKTVEGALSAVNQDGLELITTEPAESAYSNEYIQQALAELEEEGIVVGGEYTPIDVTLTEGGQ</sequence>
<comment type="subunit">
    <text evidence="4">Homodimer.</text>
</comment>
<organism evidence="14 15">
    <name type="scientific">Microbacterium allomyrinae</name>
    <dbReference type="NCBI Taxonomy" id="2830666"/>
    <lineage>
        <taxon>Bacteria</taxon>
        <taxon>Bacillati</taxon>
        <taxon>Actinomycetota</taxon>
        <taxon>Actinomycetes</taxon>
        <taxon>Micrococcales</taxon>
        <taxon>Microbacteriaceae</taxon>
        <taxon>Microbacterium</taxon>
    </lineage>
</organism>
<reference evidence="14" key="1">
    <citation type="submission" date="2021-04" db="EMBL/GenBank/DDBJ databases">
        <title>Microbacterium tenobrionis sp. nov. and Microbacterium allomyrinae sp. nov., isolated from larvae of Tenobrio molitor and Allomyrina dichotoma, respectively.</title>
        <authorList>
            <person name="Lee S.D."/>
        </authorList>
    </citation>
    <scope>NUCLEOTIDE SEQUENCE</scope>
    <source>
        <strain evidence="14">BWT-G7</strain>
    </source>
</reference>
<dbReference type="Proteomes" id="UP001139354">
    <property type="component" value="Unassembled WGS sequence"/>
</dbReference>
<evidence type="ECO:0000256" key="9">
    <source>
        <dbReference type="ARBA" id="ARBA00023004"/>
    </source>
</evidence>
<evidence type="ECO:0000259" key="13">
    <source>
        <dbReference type="Pfam" id="PF09084"/>
    </source>
</evidence>
<dbReference type="AlphaFoldDB" id="A0A9X1LXR1"/>
<comment type="caution">
    <text evidence="14">The sequence shown here is derived from an EMBL/GenBank/DDBJ whole genome shotgun (WGS) entry which is preliminary data.</text>
</comment>
<keyword evidence="8" id="KW-0784">Thiamine biosynthesis</keyword>
<dbReference type="PANTHER" id="PTHR31528:SF1">
    <property type="entry name" value="4-AMINO-5-HYDROXYMETHYL-2-METHYLPYRIMIDINE PHOSPHATE SYNTHASE THI11-RELATED"/>
    <property type="match status" value="1"/>
</dbReference>
<evidence type="ECO:0000256" key="8">
    <source>
        <dbReference type="ARBA" id="ARBA00022977"/>
    </source>
</evidence>
<evidence type="ECO:0000256" key="7">
    <source>
        <dbReference type="ARBA" id="ARBA00022898"/>
    </source>
</evidence>
<dbReference type="RefSeq" id="WP_229385655.1">
    <property type="nucleotide sequence ID" value="NZ_JAGTTN010000006.1"/>
</dbReference>
<evidence type="ECO:0000256" key="5">
    <source>
        <dbReference type="ARBA" id="ARBA00022679"/>
    </source>
</evidence>
<dbReference type="EMBL" id="JAGTTN010000006">
    <property type="protein sequence ID" value="MCC2033651.1"/>
    <property type="molecule type" value="Genomic_DNA"/>
</dbReference>
<feature type="domain" description="SsuA/THI5-like" evidence="13">
    <location>
        <begin position="57"/>
        <end position="281"/>
    </location>
</feature>
<evidence type="ECO:0000256" key="12">
    <source>
        <dbReference type="SAM" id="SignalP"/>
    </source>
</evidence>
<evidence type="ECO:0000256" key="2">
    <source>
        <dbReference type="ARBA" id="ARBA00004948"/>
    </source>
</evidence>
<comment type="function">
    <text evidence="1">Responsible for the formation of the pyrimidine heterocycle in the thiamine biosynthesis pathway. Catalyzes the formation of hydroxymethylpyrimidine phosphate (HMP-P) from histidine and pyridoxal phosphate (PLP). The protein uses PLP and the active site histidine to form HMP-P, generating an inactive enzyme. The enzyme can only undergo a single turnover, which suggests it is a suicide enzyme.</text>
</comment>
<keyword evidence="12" id="KW-0732">Signal</keyword>